<organism evidence="1">
    <name type="scientific">Poeciliopsis prolifica</name>
    <name type="common">blackstripe livebearer</name>
    <dbReference type="NCBI Taxonomy" id="188132"/>
    <lineage>
        <taxon>Eukaryota</taxon>
        <taxon>Metazoa</taxon>
        <taxon>Chordata</taxon>
        <taxon>Craniata</taxon>
        <taxon>Vertebrata</taxon>
        <taxon>Euteleostomi</taxon>
        <taxon>Actinopterygii</taxon>
        <taxon>Neopterygii</taxon>
        <taxon>Teleostei</taxon>
        <taxon>Neoteleostei</taxon>
        <taxon>Acanthomorphata</taxon>
        <taxon>Ovalentaria</taxon>
        <taxon>Atherinomorphae</taxon>
        <taxon>Cyprinodontiformes</taxon>
        <taxon>Poeciliidae</taxon>
        <taxon>Poeciliinae</taxon>
        <taxon>Poeciliopsis</taxon>
    </lineage>
</organism>
<accession>A0A0S7ENG0</accession>
<proteinExistence type="predicted"/>
<name>A0A0S7ENG0_9TELE</name>
<sequence length="112" mass="13217">MWGLNCRRHLNQRWCCRMFWQRPRRCLELGVLRVVMMVKATGVRESVMKMMVKVRELLLHPDVPQVPVLADELVHPPVQLLYPCALGLDETLLVLHDRGELPEVQNRLHRVF</sequence>
<gene>
    <name evidence="1" type="primary">PPUP8125</name>
</gene>
<dbReference type="EMBL" id="GBYX01475543">
    <property type="protein sequence ID" value="JAO06133.1"/>
    <property type="molecule type" value="Transcribed_RNA"/>
</dbReference>
<evidence type="ECO:0000313" key="1">
    <source>
        <dbReference type="EMBL" id="JAO06133.1"/>
    </source>
</evidence>
<feature type="non-terminal residue" evidence="1">
    <location>
        <position position="1"/>
    </location>
</feature>
<reference evidence="1" key="1">
    <citation type="submission" date="2014-12" db="EMBL/GenBank/DDBJ databases">
        <title>Parallel Evolution in Life History Adaptation Evident in the Tissue-Specific Poeciliopsis prolifica transcriptome.</title>
        <authorList>
            <person name="Jue N.K."/>
            <person name="Foley R.J."/>
            <person name="Obergfell C."/>
            <person name="Reznick D.N."/>
            <person name="O'Neill R.J."/>
            <person name="O'Neill M.J."/>
        </authorList>
    </citation>
    <scope>NUCLEOTIDE SEQUENCE</scope>
</reference>
<dbReference type="AlphaFoldDB" id="A0A0S7ENG0"/>
<protein>
    <submittedName>
        <fullName evidence="1">PPUP8125</fullName>
    </submittedName>
</protein>